<evidence type="ECO:0000256" key="2">
    <source>
        <dbReference type="SAM" id="Phobius"/>
    </source>
</evidence>
<keyword evidence="3" id="KW-1185">Reference proteome</keyword>
<dbReference type="PROSITE" id="PS51257">
    <property type="entry name" value="PROKAR_LIPOPROTEIN"/>
    <property type="match status" value="1"/>
</dbReference>
<dbReference type="RefSeq" id="XP_013887109.1">
    <property type="nucleotide sequence ID" value="XM_014031655.1"/>
</dbReference>
<feature type="region of interest" description="Disordered" evidence="1">
    <location>
        <begin position="190"/>
        <end position="210"/>
    </location>
</feature>
<gene>
    <name evidence="4" type="primary">LOC106534875</name>
</gene>
<accession>A0A2I4D4G8</accession>
<proteinExistence type="predicted"/>
<dbReference type="KEGG" id="alim:106534875"/>
<evidence type="ECO:0000313" key="3">
    <source>
        <dbReference type="Proteomes" id="UP000192220"/>
    </source>
</evidence>
<name>A0A2I4D4G8_AUSLI</name>
<organism evidence="3 4">
    <name type="scientific">Austrofundulus limnaeus</name>
    <name type="common">Annual killifish</name>
    <dbReference type="NCBI Taxonomy" id="52670"/>
    <lineage>
        <taxon>Eukaryota</taxon>
        <taxon>Metazoa</taxon>
        <taxon>Chordata</taxon>
        <taxon>Craniata</taxon>
        <taxon>Vertebrata</taxon>
        <taxon>Euteleostomi</taxon>
        <taxon>Actinopterygii</taxon>
        <taxon>Neopterygii</taxon>
        <taxon>Teleostei</taxon>
        <taxon>Neoteleostei</taxon>
        <taxon>Acanthomorphata</taxon>
        <taxon>Ovalentaria</taxon>
        <taxon>Atherinomorphae</taxon>
        <taxon>Cyprinodontiformes</taxon>
        <taxon>Rivulidae</taxon>
        <taxon>Austrofundulus</taxon>
    </lineage>
</organism>
<sequence length="391" mass="44592">MEGKTRCRMWQIIAAMLLLCSLASCLIYFSLQGRSKVDKLEDAAEALELMKGRIFINENELDYQSDLAATEKDVLTQPDYKVAEDDTAEATWRLLNASLECGSDEFTFKAMGPDAADLQLEMDNGKHLPLIHLPKECGFSVKQTVLGLIVIIPYGGCGVKHENGTYNLLMKWGEDDVRIICVVLETPDEIPATSSSSQPTETPSSLLPQSPYRSKRHLRWRPMYVPCFPNKRFPLCLYTHPPQTTTTPEPTFPPLIHPFYMEKLFGLHPIYENYLNMNPQKVMHRMAGKNLGWKLLQTNEKPERPHHPFQYLFERFPLTTTTVPTTTPCTTTTTSSSHKGCLSFWDQLANFHKFNPRGQNHPRLVGEYGTEYQTQDGADSFWDSFPLMPYN</sequence>
<keyword evidence="2" id="KW-0812">Transmembrane</keyword>
<dbReference type="InParanoid" id="A0A2I4D4G8"/>
<dbReference type="OrthoDB" id="8446208at2759"/>
<keyword evidence="2" id="KW-1133">Transmembrane helix</keyword>
<dbReference type="AlphaFoldDB" id="A0A2I4D4G8"/>
<keyword evidence="2" id="KW-0472">Membrane</keyword>
<dbReference type="STRING" id="52670.A0A2I4D4G8"/>
<protein>
    <submittedName>
        <fullName evidence="4">Uncharacterized protein LOC106534875 isoform X1</fullName>
    </submittedName>
</protein>
<dbReference type="GeneID" id="106534875"/>
<feature type="transmembrane region" description="Helical" evidence="2">
    <location>
        <begin position="12"/>
        <end position="31"/>
    </location>
</feature>
<reference evidence="4" key="1">
    <citation type="submission" date="2025-08" db="UniProtKB">
        <authorList>
            <consortium name="RefSeq"/>
        </authorList>
    </citation>
    <scope>IDENTIFICATION</scope>
    <source>
        <strain evidence="4">Quisiro</strain>
        <tissue evidence="4">Liver</tissue>
    </source>
</reference>
<evidence type="ECO:0000313" key="4">
    <source>
        <dbReference type="RefSeq" id="XP_013887109.1"/>
    </source>
</evidence>
<feature type="compositionally biased region" description="Low complexity" evidence="1">
    <location>
        <begin position="191"/>
        <end position="205"/>
    </location>
</feature>
<dbReference type="Proteomes" id="UP000192220">
    <property type="component" value="Unplaced"/>
</dbReference>
<evidence type="ECO:0000256" key="1">
    <source>
        <dbReference type="SAM" id="MobiDB-lite"/>
    </source>
</evidence>